<evidence type="ECO:0000256" key="1">
    <source>
        <dbReference type="SAM" id="MobiDB-lite"/>
    </source>
</evidence>
<evidence type="ECO:0000313" key="3">
    <source>
        <dbReference type="Proteomes" id="UP000000768"/>
    </source>
</evidence>
<name>A0A194YQ25_SORBI</name>
<protein>
    <submittedName>
        <fullName evidence="2">Uncharacterized protein</fullName>
    </submittedName>
</protein>
<reference evidence="3" key="2">
    <citation type="journal article" date="2018" name="Plant J.">
        <title>The Sorghum bicolor reference genome: improved assembly, gene annotations, a transcriptome atlas, and signatures of genome organization.</title>
        <authorList>
            <person name="McCormick R.F."/>
            <person name="Truong S.K."/>
            <person name="Sreedasyam A."/>
            <person name="Jenkins J."/>
            <person name="Shu S."/>
            <person name="Sims D."/>
            <person name="Kennedy M."/>
            <person name="Amirebrahimi M."/>
            <person name="Weers B.D."/>
            <person name="McKinley B."/>
            <person name="Mattison A."/>
            <person name="Morishige D.T."/>
            <person name="Grimwood J."/>
            <person name="Schmutz J."/>
            <person name="Mullet J.E."/>
        </authorList>
    </citation>
    <scope>NUCLEOTIDE SEQUENCE [LARGE SCALE GENOMIC DNA]</scope>
    <source>
        <strain evidence="3">cv. BTx623</strain>
    </source>
</reference>
<evidence type="ECO:0000313" key="2">
    <source>
        <dbReference type="EMBL" id="KXG30292.1"/>
    </source>
</evidence>
<dbReference type="EMBL" id="CM000763">
    <property type="protein sequence ID" value="KXG30292.1"/>
    <property type="molecule type" value="Genomic_DNA"/>
</dbReference>
<dbReference type="Proteomes" id="UP000000768">
    <property type="component" value="Chromosome 4"/>
</dbReference>
<keyword evidence="3" id="KW-1185">Reference proteome</keyword>
<dbReference type="AlphaFoldDB" id="A0A194YQ25"/>
<feature type="region of interest" description="Disordered" evidence="1">
    <location>
        <begin position="1"/>
        <end position="37"/>
    </location>
</feature>
<proteinExistence type="predicted"/>
<sequence>MEAEWVMWSRGKREEAQAGNGRCPGGGGEASAAGAAPQREEVQVGNGSCWVEVTAVQSSIEERGIGGEWEVAGRR</sequence>
<reference evidence="2 3" key="1">
    <citation type="journal article" date="2009" name="Nature">
        <title>The Sorghum bicolor genome and the diversification of grasses.</title>
        <authorList>
            <person name="Paterson A.H."/>
            <person name="Bowers J.E."/>
            <person name="Bruggmann R."/>
            <person name="Dubchak I."/>
            <person name="Grimwood J."/>
            <person name="Gundlach H."/>
            <person name="Haberer G."/>
            <person name="Hellsten U."/>
            <person name="Mitros T."/>
            <person name="Poliakov A."/>
            <person name="Schmutz J."/>
            <person name="Spannagl M."/>
            <person name="Tang H."/>
            <person name="Wang X."/>
            <person name="Wicker T."/>
            <person name="Bharti A.K."/>
            <person name="Chapman J."/>
            <person name="Feltus F.A."/>
            <person name="Gowik U."/>
            <person name="Grigoriev I.V."/>
            <person name="Lyons E."/>
            <person name="Maher C.A."/>
            <person name="Martis M."/>
            <person name="Narechania A."/>
            <person name="Otillar R.P."/>
            <person name="Penning B.W."/>
            <person name="Salamov A.A."/>
            <person name="Wang Y."/>
            <person name="Zhang L."/>
            <person name="Carpita N.C."/>
            <person name="Freeling M."/>
            <person name="Gingle A.R."/>
            <person name="Hash C.T."/>
            <person name="Keller B."/>
            <person name="Klein P."/>
            <person name="Kresovich S."/>
            <person name="McCann M.C."/>
            <person name="Ming R."/>
            <person name="Peterson D.G."/>
            <person name="Mehboob-ur-Rahman"/>
            <person name="Ware D."/>
            <person name="Westhoff P."/>
            <person name="Mayer K.F."/>
            <person name="Messing J."/>
            <person name="Rokhsar D.S."/>
        </authorList>
    </citation>
    <scope>NUCLEOTIDE SEQUENCE [LARGE SCALE GENOMIC DNA]</scope>
    <source>
        <strain evidence="3">cv. BTx623</strain>
    </source>
</reference>
<dbReference type="Gramene" id="KXG30292">
    <property type="protein sequence ID" value="KXG30292"/>
    <property type="gene ID" value="SORBI_3004G158800"/>
</dbReference>
<organism evidence="2 3">
    <name type="scientific">Sorghum bicolor</name>
    <name type="common">Sorghum</name>
    <name type="synonym">Sorghum vulgare</name>
    <dbReference type="NCBI Taxonomy" id="4558"/>
    <lineage>
        <taxon>Eukaryota</taxon>
        <taxon>Viridiplantae</taxon>
        <taxon>Streptophyta</taxon>
        <taxon>Embryophyta</taxon>
        <taxon>Tracheophyta</taxon>
        <taxon>Spermatophyta</taxon>
        <taxon>Magnoliopsida</taxon>
        <taxon>Liliopsida</taxon>
        <taxon>Poales</taxon>
        <taxon>Poaceae</taxon>
        <taxon>PACMAD clade</taxon>
        <taxon>Panicoideae</taxon>
        <taxon>Andropogonodae</taxon>
        <taxon>Andropogoneae</taxon>
        <taxon>Sorghinae</taxon>
        <taxon>Sorghum</taxon>
    </lineage>
</organism>
<accession>A0A194YQ25</accession>
<gene>
    <name evidence="2" type="ORF">SORBI_3004G158800</name>
</gene>
<dbReference type="InParanoid" id="A0A194YQ25"/>